<feature type="transmembrane region" description="Helical" evidence="2">
    <location>
        <begin position="183"/>
        <end position="208"/>
    </location>
</feature>
<sequence length="335" mass="38174">MTMWFTSTKFRILASFVLTAAYGIAKCDPIANKNFNSNIRDYAATDVNNITNVKTLQKEDFVKYATFTPASNPIKFKEIPDSALSSSSNGRGLLYHDHSGYTVNEYEESPHYSHGHDYHLYDPHSDGHGPPSFDHDYHGYHHNDHHGHHDSHDHHDYHDSHGHGHHHGHYDKHYKHALATKAVLWPIAGIALLGAAAALVSNPVLLQLGVISGKRRRRDTEEITGPDFASEMFSKYEEKIKEVNNEGKYSNIKENLRRKTKENRVLKIASFTETTKRGQLKGNNAKDMKINRSFKKVHYPVKGNKNQEAESPNYSENDNRFIPIPIKLRTPNETD</sequence>
<organism evidence="4 5">
    <name type="scientific">Spodoptera frugiperda</name>
    <name type="common">Fall armyworm</name>
    <dbReference type="NCBI Taxonomy" id="7108"/>
    <lineage>
        <taxon>Eukaryota</taxon>
        <taxon>Metazoa</taxon>
        <taxon>Ecdysozoa</taxon>
        <taxon>Arthropoda</taxon>
        <taxon>Hexapoda</taxon>
        <taxon>Insecta</taxon>
        <taxon>Pterygota</taxon>
        <taxon>Neoptera</taxon>
        <taxon>Endopterygota</taxon>
        <taxon>Lepidoptera</taxon>
        <taxon>Glossata</taxon>
        <taxon>Ditrysia</taxon>
        <taxon>Noctuoidea</taxon>
        <taxon>Noctuidae</taxon>
        <taxon>Amphipyrinae</taxon>
        <taxon>Spodoptera</taxon>
    </lineage>
</organism>
<evidence type="ECO:0000256" key="2">
    <source>
        <dbReference type="SAM" id="Phobius"/>
    </source>
</evidence>
<reference evidence="5" key="1">
    <citation type="submission" date="2025-08" db="UniProtKB">
        <authorList>
            <consortium name="RefSeq"/>
        </authorList>
    </citation>
    <scope>IDENTIFICATION</scope>
    <source>
        <tissue evidence="5">Whole larval tissue</tissue>
    </source>
</reference>
<feature type="signal peptide" evidence="3">
    <location>
        <begin position="1"/>
        <end position="27"/>
    </location>
</feature>
<keyword evidence="4" id="KW-1185">Reference proteome</keyword>
<evidence type="ECO:0000313" key="5">
    <source>
        <dbReference type="RefSeq" id="XP_050550346.1"/>
    </source>
</evidence>
<dbReference type="Proteomes" id="UP000829999">
    <property type="component" value="Chromosome 6"/>
</dbReference>
<feature type="compositionally biased region" description="Polar residues" evidence="1">
    <location>
        <begin position="304"/>
        <end position="316"/>
    </location>
</feature>
<evidence type="ECO:0000313" key="4">
    <source>
        <dbReference type="Proteomes" id="UP000829999"/>
    </source>
</evidence>
<feature type="region of interest" description="Disordered" evidence="1">
    <location>
        <begin position="294"/>
        <end position="335"/>
    </location>
</feature>
<accession>A0A9R0DND0</accession>
<evidence type="ECO:0000256" key="3">
    <source>
        <dbReference type="SAM" id="SignalP"/>
    </source>
</evidence>
<dbReference type="AlphaFoldDB" id="A0A9R0DND0"/>
<name>A0A9R0DND0_SPOFR</name>
<feature type="chain" id="PRO_5040416893" evidence="3">
    <location>
        <begin position="28"/>
        <end position="335"/>
    </location>
</feature>
<feature type="region of interest" description="Disordered" evidence="1">
    <location>
        <begin position="123"/>
        <end position="170"/>
    </location>
</feature>
<protein>
    <submittedName>
        <fullName evidence="5">Uncharacterized protein LOC118267863</fullName>
    </submittedName>
</protein>
<feature type="compositionally biased region" description="Basic and acidic residues" evidence="1">
    <location>
        <begin position="150"/>
        <end position="162"/>
    </location>
</feature>
<gene>
    <name evidence="5" type="primary">LOC118267863</name>
</gene>
<keyword evidence="2" id="KW-1133">Transmembrane helix</keyword>
<dbReference type="RefSeq" id="XP_050550346.1">
    <property type="nucleotide sequence ID" value="XM_050694389.1"/>
</dbReference>
<keyword evidence="3" id="KW-0732">Signal</keyword>
<feature type="compositionally biased region" description="Basic and acidic residues" evidence="1">
    <location>
        <begin position="123"/>
        <end position="142"/>
    </location>
</feature>
<evidence type="ECO:0000256" key="1">
    <source>
        <dbReference type="SAM" id="MobiDB-lite"/>
    </source>
</evidence>
<keyword evidence="2" id="KW-0472">Membrane</keyword>
<proteinExistence type="predicted"/>
<dbReference type="GeneID" id="118267863"/>
<keyword evidence="2" id="KW-0812">Transmembrane</keyword>